<dbReference type="PANTHER" id="PTHR31707">
    <property type="entry name" value="PECTINESTERASE"/>
    <property type="match status" value="1"/>
</dbReference>
<dbReference type="PROSITE" id="PS00503">
    <property type="entry name" value="PECTINESTERASE_2"/>
    <property type="match status" value="1"/>
</dbReference>
<evidence type="ECO:0000256" key="5">
    <source>
        <dbReference type="RuleBase" id="RU000589"/>
    </source>
</evidence>
<accession>A0A5J9VGQ7</accession>
<feature type="domain" description="Pectinesterase catalytic" evidence="7">
    <location>
        <begin position="1"/>
        <end position="146"/>
    </location>
</feature>
<evidence type="ECO:0000256" key="6">
    <source>
        <dbReference type="SAM" id="MobiDB-lite"/>
    </source>
</evidence>
<evidence type="ECO:0000313" key="9">
    <source>
        <dbReference type="Proteomes" id="UP000324897"/>
    </source>
</evidence>
<gene>
    <name evidence="8" type="ORF">EJB05_16764</name>
</gene>
<evidence type="ECO:0000259" key="7">
    <source>
        <dbReference type="Pfam" id="PF01095"/>
    </source>
</evidence>
<dbReference type="EC" id="3.1.1.11" evidence="5"/>
<keyword evidence="2 5" id="KW-0378">Hydrolase</keyword>
<feature type="non-terminal residue" evidence="8">
    <location>
        <position position="1"/>
    </location>
</feature>
<feature type="compositionally biased region" description="Polar residues" evidence="6">
    <location>
        <begin position="204"/>
        <end position="213"/>
    </location>
</feature>
<comment type="caution">
    <text evidence="8">The sequence shown here is derived from an EMBL/GenBank/DDBJ whole genome shotgun (WGS) entry which is preliminary data.</text>
</comment>
<proteinExistence type="predicted"/>
<sequence>MLIGDGAGRTVITGNRSNITKHGTPCSATVSAQGSGFMARDLTIENTAGPKANQAVAFLSNSNRSVLFRCEIKGYQDTLLAENHLQFYRDCEISGTIDIVFGDASAVFQNCVILARRPLGGQDNIITAQGRNGADSPTGFSFQGCNPRRPQGRGDLSISAARGGITYSRVRGLHADRATWTRSCTPQGGSRGRRTSSTSPSHAPFSTASTTTLGPERTCKTIYWERCLS</sequence>
<dbReference type="EMBL" id="RWGY01000009">
    <property type="protein sequence ID" value="TVU34908.1"/>
    <property type="molecule type" value="Genomic_DNA"/>
</dbReference>
<dbReference type="InterPro" id="IPR000070">
    <property type="entry name" value="Pectinesterase_cat"/>
</dbReference>
<evidence type="ECO:0000256" key="2">
    <source>
        <dbReference type="ARBA" id="ARBA00022801"/>
    </source>
</evidence>
<name>A0A5J9VGQ7_9POAL</name>
<dbReference type="SUPFAM" id="SSF51126">
    <property type="entry name" value="Pectin lyase-like"/>
    <property type="match status" value="1"/>
</dbReference>
<protein>
    <recommendedName>
        <fullName evidence="5">Pectinesterase</fullName>
        <ecNumber evidence="5">3.1.1.11</ecNumber>
    </recommendedName>
</protein>
<comment type="catalytic activity">
    <reaction evidence="5">
        <text>[(1-&gt;4)-alpha-D-galacturonosyl methyl ester](n) + n H2O = [(1-&gt;4)-alpha-D-galacturonosyl](n) + n methanol + n H(+)</text>
        <dbReference type="Rhea" id="RHEA:22380"/>
        <dbReference type="Rhea" id="RHEA-COMP:14570"/>
        <dbReference type="Rhea" id="RHEA-COMP:14573"/>
        <dbReference type="ChEBI" id="CHEBI:15377"/>
        <dbReference type="ChEBI" id="CHEBI:15378"/>
        <dbReference type="ChEBI" id="CHEBI:17790"/>
        <dbReference type="ChEBI" id="CHEBI:140522"/>
        <dbReference type="ChEBI" id="CHEBI:140523"/>
        <dbReference type="EC" id="3.1.1.11"/>
    </reaction>
</comment>
<feature type="region of interest" description="Disordered" evidence="6">
    <location>
        <begin position="181"/>
        <end position="213"/>
    </location>
</feature>
<dbReference type="InterPro" id="IPR011050">
    <property type="entry name" value="Pectin_lyase_fold/virulence"/>
</dbReference>
<comment type="pathway">
    <text evidence="1 5">Glycan metabolism; pectin degradation; 2-dehydro-3-deoxy-D-gluconate from pectin: step 1/5.</text>
</comment>
<dbReference type="Gramene" id="TVU34908">
    <property type="protein sequence ID" value="TVU34908"/>
    <property type="gene ID" value="EJB05_16764"/>
</dbReference>
<evidence type="ECO:0000256" key="1">
    <source>
        <dbReference type="ARBA" id="ARBA00005184"/>
    </source>
</evidence>
<dbReference type="Pfam" id="PF01095">
    <property type="entry name" value="Pectinesterase"/>
    <property type="match status" value="1"/>
</dbReference>
<dbReference type="Proteomes" id="UP000324897">
    <property type="component" value="Unassembled WGS sequence"/>
</dbReference>
<feature type="non-terminal residue" evidence="8">
    <location>
        <position position="229"/>
    </location>
</feature>
<evidence type="ECO:0000256" key="4">
    <source>
        <dbReference type="PROSITE-ProRule" id="PRU10040"/>
    </source>
</evidence>
<dbReference type="UniPathway" id="UPA00545">
    <property type="reaction ID" value="UER00823"/>
</dbReference>
<feature type="active site" evidence="4">
    <location>
        <position position="98"/>
    </location>
</feature>
<keyword evidence="9" id="KW-1185">Reference proteome</keyword>
<dbReference type="AlphaFoldDB" id="A0A5J9VGQ7"/>
<dbReference type="OrthoDB" id="615350at2759"/>
<dbReference type="Gene3D" id="2.160.20.10">
    <property type="entry name" value="Single-stranded right-handed beta-helix, Pectin lyase-like"/>
    <property type="match status" value="1"/>
</dbReference>
<dbReference type="GO" id="GO:0042545">
    <property type="term" value="P:cell wall modification"/>
    <property type="evidence" value="ECO:0007669"/>
    <property type="project" value="UniProtKB-UniRule"/>
</dbReference>
<dbReference type="GO" id="GO:0030599">
    <property type="term" value="F:pectinesterase activity"/>
    <property type="evidence" value="ECO:0007669"/>
    <property type="project" value="UniProtKB-UniRule"/>
</dbReference>
<evidence type="ECO:0000256" key="3">
    <source>
        <dbReference type="ARBA" id="ARBA00023085"/>
    </source>
</evidence>
<dbReference type="GO" id="GO:0045490">
    <property type="term" value="P:pectin catabolic process"/>
    <property type="evidence" value="ECO:0007669"/>
    <property type="project" value="UniProtKB-UniRule"/>
</dbReference>
<dbReference type="InterPro" id="IPR033131">
    <property type="entry name" value="Pectinesterase_Asp_AS"/>
</dbReference>
<reference evidence="8 9" key="1">
    <citation type="journal article" date="2019" name="Sci. Rep.">
        <title>A high-quality genome of Eragrostis curvula grass provides insights into Poaceae evolution and supports new strategies to enhance forage quality.</title>
        <authorList>
            <person name="Carballo J."/>
            <person name="Santos B.A.C.M."/>
            <person name="Zappacosta D."/>
            <person name="Garbus I."/>
            <person name="Selva J.P."/>
            <person name="Gallo C.A."/>
            <person name="Diaz A."/>
            <person name="Albertini E."/>
            <person name="Caccamo M."/>
            <person name="Echenique V."/>
        </authorList>
    </citation>
    <scope>NUCLEOTIDE SEQUENCE [LARGE SCALE GENOMIC DNA]</scope>
    <source>
        <strain evidence="9">cv. Victoria</strain>
        <tissue evidence="8">Leaf</tissue>
    </source>
</reference>
<organism evidence="8 9">
    <name type="scientific">Eragrostis curvula</name>
    <name type="common">weeping love grass</name>
    <dbReference type="NCBI Taxonomy" id="38414"/>
    <lineage>
        <taxon>Eukaryota</taxon>
        <taxon>Viridiplantae</taxon>
        <taxon>Streptophyta</taxon>
        <taxon>Embryophyta</taxon>
        <taxon>Tracheophyta</taxon>
        <taxon>Spermatophyta</taxon>
        <taxon>Magnoliopsida</taxon>
        <taxon>Liliopsida</taxon>
        <taxon>Poales</taxon>
        <taxon>Poaceae</taxon>
        <taxon>PACMAD clade</taxon>
        <taxon>Chloridoideae</taxon>
        <taxon>Eragrostideae</taxon>
        <taxon>Eragrostidinae</taxon>
        <taxon>Eragrostis</taxon>
    </lineage>
</organism>
<dbReference type="InterPro" id="IPR012334">
    <property type="entry name" value="Pectin_lyas_fold"/>
</dbReference>
<evidence type="ECO:0000313" key="8">
    <source>
        <dbReference type="EMBL" id="TVU34908.1"/>
    </source>
</evidence>
<keyword evidence="3 5" id="KW-0063">Aspartyl esterase</keyword>